<gene>
    <name evidence="1" type="ORF">LOK49_LG07G02473</name>
</gene>
<evidence type="ECO:0000313" key="1">
    <source>
        <dbReference type="EMBL" id="KAI8008172.1"/>
    </source>
</evidence>
<proteinExistence type="predicted"/>
<evidence type="ECO:0000313" key="2">
    <source>
        <dbReference type="Proteomes" id="UP001060215"/>
    </source>
</evidence>
<sequence length="223" mass="23206">MSPPAATELLPTGPKKMDVPNSSHASEVEETQDCIGNSTTAGTCVVESSLPVVSLQLWQGCNHDNPKGVEAPLVENNHDAQVSVVTPTMDGQTLTTGFIRSLSETLKVGLGINLEVSLGLEQSRLQPIENIFFGLQPIGLTGDGLQPIGPIGVGLSQASASEGCEASVLLNSTNNNQAERDAIPNLSLRRFQVIDAVKAAIEKACPGVVSCADILALAARNAV</sequence>
<protein>
    <submittedName>
        <fullName evidence="1">Peroxidase 47</fullName>
    </submittedName>
</protein>
<keyword evidence="1" id="KW-0575">Peroxidase</keyword>
<keyword evidence="2" id="KW-1185">Reference proteome</keyword>
<dbReference type="Proteomes" id="UP001060215">
    <property type="component" value="Chromosome 7"/>
</dbReference>
<organism evidence="1 2">
    <name type="scientific">Camellia lanceoleosa</name>
    <dbReference type="NCBI Taxonomy" id="1840588"/>
    <lineage>
        <taxon>Eukaryota</taxon>
        <taxon>Viridiplantae</taxon>
        <taxon>Streptophyta</taxon>
        <taxon>Embryophyta</taxon>
        <taxon>Tracheophyta</taxon>
        <taxon>Spermatophyta</taxon>
        <taxon>Magnoliopsida</taxon>
        <taxon>eudicotyledons</taxon>
        <taxon>Gunneridae</taxon>
        <taxon>Pentapetalae</taxon>
        <taxon>asterids</taxon>
        <taxon>Ericales</taxon>
        <taxon>Theaceae</taxon>
        <taxon>Camellia</taxon>
    </lineage>
</organism>
<dbReference type="EMBL" id="CM045764">
    <property type="protein sequence ID" value="KAI8008172.1"/>
    <property type="molecule type" value="Genomic_DNA"/>
</dbReference>
<comment type="caution">
    <text evidence="1">The sequence shown here is derived from an EMBL/GenBank/DDBJ whole genome shotgun (WGS) entry which is preliminary data.</text>
</comment>
<name>A0ACC0H611_9ERIC</name>
<accession>A0ACC0H611</accession>
<keyword evidence="1" id="KW-0560">Oxidoreductase</keyword>
<reference evidence="1 2" key="1">
    <citation type="journal article" date="2022" name="Plant J.">
        <title>Chromosome-level genome of Camellia lanceoleosa provides a valuable resource for understanding genome evolution and self-incompatibility.</title>
        <authorList>
            <person name="Gong W."/>
            <person name="Xiao S."/>
            <person name="Wang L."/>
            <person name="Liao Z."/>
            <person name="Chang Y."/>
            <person name="Mo W."/>
            <person name="Hu G."/>
            <person name="Li W."/>
            <person name="Zhao G."/>
            <person name="Zhu H."/>
            <person name="Hu X."/>
            <person name="Ji K."/>
            <person name="Xiang X."/>
            <person name="Song Q."/>
            <person name="Yuan D."/>
            <person name="Jin S."/>
            <person name="Zhang L."/>
        </authorList>
    </citation>
    <scope>NUCLEOTIDE SEQUENCE [LARGE SCALE GENOMIC DNA]</scope>
    <source>
        <strain evidence="1">SQ_2022a</strain>
    </source>
</reference>